<protein>
    <submittedName>
        <fullName evidence="2">Uncharacterized protein</fullName>
    </submittedName>
</protein>
<name>A0AAI9EFD5_9PEZI</name>
<gene>
    <name evidence="2" type="ORF">LECACI_7A009352</name>
</gene>
<comment type="caution">
    <text evidence="2">The sequence shown here is derived from an EMBL/GenBank/DDBJ whole genome shotgun (WGS) entry which is preliminary data.</text>
</comment>
<sequence>MQQEQGLFMGTVAANSPHTPHTFPTLDELVAAISPRIHGQPSRANSWPSMLLLLLTPRYAQQALSPELATSVLQRFPPNSNPTRSKPLDAITAVVDRLPIPGGPLEGVEGLAYAFVTNPSPLYSSSQLPLRPDAQKPGFLAFENPWAADIIDSTNIQVPLAHTIFANGLPSTLLHTRFQFDPLTGLLQKSASQRLESQTVRMSSSIVNGFPHVQHQLEPLTPFRKVRACMGNIIRSLSPNEWGVDQAKSSVDESMQDTTATPESTGTRVATPADSLPASQELEAAVSNYFQYNNLAPEPVQVWALIIPNERHVRRIRPGTLSMTHPKRHLLVFPRWNREFRPLIDTAIWQFLKDGARLHRVLSGGGGWGKKAGLLSLDPDIKYDTRQLRDEKDWHFNFDVEDPAFAIQQHQKEALGDIIRPGEGVMFLLAKRGLTETRLPDLLPKCFDGALVFGTIPSSVDELPQGSLKQESRNEVDRLQPKHFRNYFGALSETGLALQSLAESKTLTQTKLDIPWSLLVLPTGNLGRTEDAGPRTTERPIKGSNFFRLRGKKEFYVRPSAFTTPGHRQSRMTKPIASLDLETAWETEKKGH</sequence>
<evidence type="ECO:0000313" key="2">
    <source>
        <dbReference type="EMBL" id="CAK4034194.1"/>
    </source>
</evidence>
<organism evidence="2 3">
    <name type="scientific">Lecanosticta acicola</name>
    <dbReference type="NCBI Taxonomy" id="111012"/>
    <lineage>
        <taxon>Eukaryota</taxon>
        <taxon>Fungi</taxon>
        <taxon>Dikarya</taxon>
        <taxon>Ascomycota</taxon>
        <taxon>Pezizomycotina</taxon>
        <taxon>Dothideomycetes</taxon>
        <taxon>Dothideomycetidae</taxon>
        <taxon>Mycosphaerellales</taxon>
        <taxon>Mycosphaerellaceae</taxon>
        <taxon>Lecanosticta</taxon>
    </lineage>
</organism>
<dbReference type="AlphaFoldDB" id="A0AAI9EFD5"/>
<feature type="region of interest" description="Disordered" evidence="1">
    <location>
        <begin position="245"/>
        <end position="274"/>
    </location>
</feature>
<proteinExistence type="predicted"/>
<keyword evidence="3" id="KW-1185">Reference proteome</keyword>
<evidence type="ECO:0000313" key="3">
    <source>
        <dbReference type="Proteomes" id="UP001296104"/>
    </source>
</evidence>
<evidence type="ECO:0000256" key="1">
    <source>
        <dbReference type="SAM" id="MobiDB-lite"/>
    </source>
</evidence>
<accession>A0AAI9EFD5</accession>
<feature type="compositionally biased region" description="Polar residues" evidence="1">
    <location>
        <begin position="247"/>
        <end position="268"/>
    </location>
</feature>
<reference evidence="2" key="1">
    <citation type="submission" date="2023-11" db="EMBL/GenBank/DDBJ databases">
        <authorList>
            <person name="Alioto T."/>
            <person name="Alioto T."/>
            <person name="Gomez Garrido J."/>
        </authorList>
    </citation>
    <scope>NUCLEOTIDE SEQUENCE</scope>
</reference>
<dbReference type="EMBL" id="CAVMBE010000107">
    <property type="protein sequence ID" value="CAK4034194.1"/>
    <property type="molecule type" value="Genomic_DNA"/>
</dbReference>
<dbReference type="Proteomes" id="UP001296104">
    <property type="component" value="Unassembled WGS sequence"/>
</dbReference>